<dbReference type="EMBL" id="CP003857">
    <property type="protein sequence ID" value="AGU75536.1"/>
    <property type="molecule type" value="Genomic_DNA"/>
</dbReference>
<dbReference type="AlphaFoldDB" id="T1ZCX7"/>
<gene>
    <name evidence="1" type="ORF">SIR_0143</name>
</gene>
<dbReference type="OrthoDB" id="9912616at2"/>
<sequence length="86" mass="10213">MKISKNWFVRFEPNFQSSQKTILYNKLNGDLYELSEVYFDFINNINQKKEFSILIMKKYNINQSDVEQISKTILENLISLGVILND</sequence>
<dbReference type="KEGG" id="sib:SIR_0143"/>
<keyword evidence="2" id="KW-1185">Reference proteome</keyword>
<dbReference type="HOGENOM" id="CLU_2496585_0_0_9"/>
<dbReference type="Proteomes" id="UP000016233">
    <property type="component" value="Chromosome"/>
</dbReference>
<evidence type="ECO:0000313" key="2">
    <source>
        <dbReference type="Proteomes" id="UP000016233"/>
    </source>
</evidence>
<reference evidence="1 2" key="1">
    <citation type="journal article" date="2013" name="BMC Genomics">
        <title>Phylogenetic relationship and virulence inference of Streptococcus Anginosus Group: curated annotation and whole-genome comparative analysis support distinct species designation.</title>
        <authorList>
            <person name="Olson A.B."/>
            <person name="Kent H."/>
            <person name="Sibley C.D."/>
            <person name="Grinwis M.E."/>
            <person name="Mabon P."/>
            <person name="Ouellette C."/>
            <person name="Tyson S."/>
            <person name="Graham M."/>
            <person name="Tyler S.D."/>
            <person name="Van Domselaar G."/>
            <person name="Surette M.G."/>
            <person name="Corbett C.R."/>
        </authorList>
    </citation>
    <scope>NUCLEOTIDE SEQUENCE [LARGE SCALE GENOMIC DNA]</scope>
    <source>
        <strain evidence="1 2">B196</strain>
    </source>
</reference>
<dbReference type="RefSeq" id="WP_003077691.1">
    <property type="nucleotide sequence ID" value="NC_022246.1"/>
</dbReference>
<name>T1ZCX7_STRIT</name>
<evidence type="ECO:0008006" key="3">
    <source>
        <dbReference type="Google" id="ProtNLM"/>
    </source>
</evidence>
<proteinExistence type="predicted"/>
<accession>T1ZCX7</accession>
<organism evidence="1 2">
    <name type="scientific">Streptococcus intermedius B196</name>
    <dbReference type="NCBI Taxonomy" id="862967"/>
    <lineage>
        <taxon>Bacteria</taxon>
        <taxon>Bacillati</taxon>
        <taxon>Bacillota</taxon>
        <taxon>Bacilli</taxon>
        <taxon>Lactobacillales</taxon>
        <taxon>Streptococcaceae</taxon>
        <taxon>Streptococcus</taxon>
        <taxon>Streptococcus anginosus group</taxon>
    </lineage>
</organism>
<protein>
    <recommendedName>
        <fullName evidence="3">Phosphoglycerate mutase</fullName>
    </recommendedName>
</protein>
<evidence type="ECO:0000313" key="1">
    <source>
        <dbReference type="EMBL" id="AGU75536.1"/>
    </source>
</evidence>
<dbReference type="GeneID" id="57843954"/>